<name>A0A8J4AB48_9ACTN</name>
<dbReference type="PANTHER" id="PTHR42760">
    <property type="entry name" value="SHORT-CHAIN DEHYDROGENASES/REDUCTASES FAMILY MEMBER"/>
    <property type="match status" value="1"/>
</dbReference>
<comment type="caution">
    <text evidence="3">The sequence shown here is derived from an EMBL/GenBank/DDBJ whole genome shotgun (WGS) entry which is preliminary data.</text>
</comment>
<dbReference type="InterPro" id="IPR002347">
    <property type="entry name" value="SDR_fam"/>
</dbReference>
<dbReference type="GO" id="GO:0016616">
    <property type="term" value="F:oxidoreductase activity, acting on the CH-OH group of donors, NAD or NADP as acceptor"/>
    <property type="evidence" value="ECO:0007669"/>
    <property type="project" value="TreeGrafter"/>
</dbReference>
<dbReference type="RefSeq" id="WP_207124878.1">
    <property type="nucleotide sequence ID" value="NZ_BOPO01000038.1"/>
</dbReference>
<reference evidence="4" key="1">
    <citation type="journal article" date="2021" name="Int. J. Syst. Evol. Microbiol.">
        <title>Actinocatenispora comari sp. nov., an endophytic actinomycete isolated from aerial parts of Comarum salesowianum.</title>
        <authorList>
            <person name="Oyunbileg N."/>
            <person name="Iizaka Y."/>
            <person name="Hamada M."/>
            <person name="Davaapurev B.O."/>
            <person name="Fukumoto A."/>
            <person name="Tsetseg B."/>
            <person name="Kato F."/>
            <person name="Tamura T."/>
            <person name="Batkhuu J."/>
            <person name="Anzai Y."/>
        </authorList>
    </citation>
    <scope>NUCLEOTIDE SEQUENCE [LARGE SCALE GENOMIC DNA]</scope>
    <source>
        <strain evidence="4">NUM-2625</strain>
    </source>
</reference>
<organism evidence="3 4">
    <name type="scientific">Actinocatenispora comari</name>
    <dbReference type="NCBI Taxonomy" id="2807577"/>
    <lineage>
        <taxon>Bacteria</taxon>
        <taxon>Bacillati</taxon>
        <taxon>Actinomycetota</taxon>
        <taxon>Actinomycetes</taxon>
        <taxon>Micromonosporales</taxon>
        <taxon>Micromonosporaceae</taxon>
        <taxon>Actinocatenispora</taxon>
    </lineage>
</organism>
<evidence type="ECO:0000313" key="3">
    <source>
        <dbReference type="EMBL" id="GIL27124.1"/>
    </source>
</evidence>
<evidence type="ECO:0000313" key="4">
    <source>
        <dbReference type="Proteomes" id="UP000614996"/>
    </source>
</evidence>
<evidence type="ECO:0000256" key="2">
    <source>
        <dbReference type="ARBA" id="ARBA00023002"/>
    </source>
</evidence>
<proteinExistence type="inferred from homology"/>
<dbReference type="EMBL" id="BOPO01000038">
    <property type="protein sequence ID" value="GIL27124.1"/>
    <property type="molecule type" value="Genomic_DNA"/>
</dbReference>
<dbReference type="Gene3D" id="3.40.50.720">
    <property type="entry name" value="NAD(P)-binding Rossmann-like Domain"/>
    <property type="match status" value="1"/>
</dbReference>
<dbReference type="CDD" id="cd05233">
    <property type="entry name" value="SDR_c"/>
    <property type="match status" value="1"/>
</dbReference>
<keyword evidence="2" id="KW-0560">Oxidoreductase</keyword>
<dbReference type="FunFam" id="3.40.50.720:FF:000084">
    <property type="entry name" value="Short-chain dehydrogenase reductase"/>
    <property type="match status" value="1"/>
</dbReference>
<dbReference type="InterPro" id="IPR036291">
    <property type="entry name" value="NAD(P)-bd_dom_sf"/>
</dbReference>
<protein>
    <submittedName>
        <fullName evidence="3">Oxidoreductase</fullName>
    </submittedName>
</protein>
<keyword evidence="4" id="KW-1185">Reference proteome</keyword>
<dbReference type="Proteomes" id="UP000614996">
    <property type="component" value="Unassembled WGS sequence"/>
</dbReference>
<dbReference type="PRINTS" id="PR00081">
    <property type="entry name" value="GDHRDH"/>
</dbReference>
<dbReference type="AlphaFoldDB" id="A0A8J4AB48"/>
<gene>
    <name evidence="3" type="ORF">NUM_23780</name>
</gene>
<dbReference type="PRINTS" id="PR00080">
    <property type="entry name" value="SDRFAMILY"/>
</dbReference>
<accession>A0A8J4AB48</accession>
<dbReference type="Pfam" id="PF13561">
    <property type="entry name" value="adh_short_C2"/>
    <property type="match status" value="1"/>
</dbReference>
<evidence type="ECO:0000256" key="1">
    <source>
        <dbReference type="ARBA" id="ARBA00006484"/>
    </source>
</evidence>
<dbReference type="PANTHER" id="PTHR42760:SF133">
    <property type="entry name" value="3-OXOACYL-[ACYL-CARRIER-PROTEIN] REDUCTASE"/>
    <property type="match status" value="1"/>
</dbReference>
<dbReference type="SUPFAM" id="SSF51735">
    <property type="entry name" value="NAD(P)-binding Rossmann-fold domains"/>
    <property type="match status" value="1"/>
</dbReference>
<sequence length="254" mass="26379">MTPSTSPVVLVTGAGHGIGRATVRKFRATDARVLAADVDLAAAQDLATDPGVRAAHLDVTDPASVDACVAECVDRFGRLDHLVCTAGGDKGTPPDFLDQTDDDWRRLTELNLYGVVRCIRAAVPRMSAGGAIALVGSVNGLAAWGGAPYSAAKAGLVNLTQQLGAELGPRGIRVNLVAPGTVRTRVWDDQPGRPDQMAVLYPLGRIGEPEDIANALAFLCSPDASWITGVTLPVDGGASAGPRHLFTRLSGRTP</sequence>
<comment type="similarity">
    <text evidence="1">Belongs to the short-chain dehydrogenases/reductases (SDR) family.</text>
</comment>